<dbReference type="PANTHER" id="PTHR11188:SF135">
    <property type="entry name" value="ARRESTIN DOMAIN CONTAINING 3-LIKE-RELATED"/>
    <property type="match status" value="1"/>
</dbReference>
<dbReference type="InterPro" id="IPR011021">
    <property type="entry name" value="Arrestin-like_N"/>
</dbReference>
<evidence type="ECO:0000313" key="4">
    <source>
        <dbReference type="Ensembl" id="ENSCSEP00000018915.1"/>
    </source>
</evidence>
<reference evidence="4 5" key="1">
    <citation type="journal article" date="2014" name="Nat. Genet.">
        <title>Whole-genome sequence of a flatfish provides insights into ZW sex chromosome evolution and adaptation to a benthic lifestyle.</title>
        <authorList>
            <person name="Chen S."/>
            <person name="Zhang G."/>
            <person name="Shao C."/>
            <person name="Huang Q."/>
            <person name="Liu G."/>
            <person name="Zhang P."/>
            <person name="Song W."/>
            <person name="An N."/>
            <person name="Chalopin D."/>
            <person name="Volff J.N."/>
            <person name="Hong Y."/>
            <person name="Li Q."/>
            <person name="Sha Z."/>
            <person name="Zhou H."/>
            <person name="Xie M."/>
            <person name="Yu Q."/>
            <person name="Liu Y."/>
            <person name="Xiang H."/>
            <person name="Wang N."/>
            <person name="Wu K."/>
            <person name="Yang C."/>
            <person name="Zhou Q."/>
            <person name="Liao X."/>
            <person name="Yang L."/>
            <person name="Hu Q."/>
            <person name="Zhang J."/>
            <person name="Meng L."/>
            <person name="Jin L."/>
            <person name="Tian Y."/>
            <person name="Lian J."/>
            <person name="Yang J."/>
            <person name="Miao G."/>
            <person name="Liu S."/>
            <person name="Liang Z."/>
            <person name="Yan F."/>
            <person name="Li Y."/>
            <person name="Sun B."/>
            <person name="Zhang H."/>
            <person name="Zhang J."/>
            <person name="Zhu Y."/>
            <person name="Du M."/>
            <person name="Zhao Y."/>
            <person name="Schartl M."/>
            <person name="Tang Q."/>
            <person name="Wang J."/>
        </authorList>
    </citation>
    <scope>NUCLEOTIDE SEQUENCE</scope>
</reference>
<dbReference type="InterPro" id="IPR014756">
    <property type="entry name" value="Ig_E-set"/>
</dbReference>
<dbReference type="GO" id="GO:0005886">
    <property type="term" value="C:plasma membrane"/>
    <property type="evidence" value="ECO:0007669"/>
    <property type="project" value="TreeGrafter"/>
</dbReference>
<dbReference type="InterPro" id="IPR011022">
    <property type="entry name" value="Arrestin_C-like"/>
</dbReference>
<name>A0A3P8W2U9_CYNSE</name>
<dbReference type="Pfam" id="PF00339">
    <property type="entry name" value="Arrestin_N"/>
    <property type="match status" value="1"/>
</dbReference>
<feature type="domain" description="Arrestin C-terminal-like" evidence="3">
    <location>
        <begin position="172"/>
        <end position="253"/>
    </location>
</feature>
<sequence>MTVKYLSLEYNKVNERGTFSPGDTVSGKVIVVTNKETKVQCFVVRAKGKAEVTWSEQEGQNTVVHNDKKRYFYFKHIILQDKNKGDGKKSFTLSGRNLFPFTFEIPNTDMPSSFKGKWGKIIYTLRAKLTLSIWLVHKTKIEFPFLTKAEFPFASKSEMIIIGLQVGNFFLLIVKILNDSTRTVTPKFYLSETQTFVADSKRVVHTNDVLFGSGDCVPAESRQTVTRVLSIPPQTPPTFFNCSMMRLEYRIKVPRQNTLIKHTLSRQTSVFPQKTIHKQNKSINGCNRQTTNSH</sequence>
<evidence type="ECO:0000256" key="1">
    <source>
        <dbReference type="ARBA" id="ARBA00005298"/>
    </source>
</evidence>
<keyword evidence="5" id="KW-1185">Reference proteome</keyword>
<evidence type="ECO:0000259" key="2">
    <source>
        <dbReference type="Pfam" id="PF00339"/>
    </source>
</evidence>
<dbReference type="PANTHER" id="PTHR11188">
    <property type="entry name" value="ARRESTIN DOMAIN CONTAINING PROTEIN"/>
    <property type="match status" value="1"/>
</dbReference>
<dbReference type="STRING" id="244447.ENSCSEP00000018915"/>
<protein>
    <submittedName>
        <fullName evidence="4">Uncharacterized protein</fullName>
    </submittedName>
</protein>
<reference evidence="4" key="2">
    <citation type="submission" date="2025-08" db="UniProtKB">
        <authorList>
            <consortium name="Ensembl"/>
        </authorList>
    </citation>
    <scope>IDENTIFICATION</scope>
</reference>
<evidence type="ECO:0000313" key="5">
    <source>
        <dbReference type="Proteomes" id="UP000265120"/>
    </source>
</evidence>
<dbReference type="Gene3D" id="2.60.40.640">
    <property type="match status" value="2"/>
</dbReference>
<comment type="similarity">
    <text evidence="1">Belongs to the arrestin family.</text>
</comment>
<dbReference type="Pfam" id="PF02752">
    <property type="entry name" value="Arrestin_C"/>
    <property type="match status" value="1"/>
</dbReference>
<dbReference type="InterPro" id="IPR014752">
    <property type="entry name" value="Arrestin-like_C"/>
</dbReference>
<evidence type="ECO:0000259" key="3">
    <source>
        <dbReference type="Pfam" id="PF02752"/>
    </source>
</evidence>
<dbReference type="GO" id="GO:0015031">
    <property type="term" value="P:protein transport"/>
    <property type="evidence" value="ECO:0007669"/>
    <property type="project" value="TreeGrafter"/>
</dbReference>
<feature type="domain" description="Arrestin-like N-terminal" evidence="2">
    <location>
        <begin position="14"/>
        <end position="130"/>
    </location>
</feature>
<dbReference type="Ensembl" id="ENSCSET00000019150.1">
    <property type="protein sequence ID" value="ENSCSEP00000018915.1"/>
    <property type="gene ID" value="ENSCSEG00000012108.1"/>
</dbReference>
<dbReference type="GO" id="GO:0005737">
    <property type="term" value="C:cytoplasm"/>
    <property type="evidence" value="ECO:0007669"/>
    <property type="project" value="TreeGrafter"/>
</dbReference>
<proteinExistence type="inferred from homology"/>
<dbReference type="Proteomes" id="UP000265120">
    <property type="component" value="Chromosome Z"/>
</dbReference>
<reference evidence="4" key="3">
    <citation type="submission" date="2025-09" db="UniProtKB">
        <authorList>
            <consortium name="Ensembl"/>
        </authorList>
    </citation>
    <scope>IDENTIFICATION</scope>
</reference>
<dbReference type="OMA" id="PKRSIWF"/>
<dbReference type="GO" id="GO:0007399">
    <property type="term" value="P:nervous system development"/>
    <property type="evidence" value="ECO:0007669"/>
    <property type="project" value="UniProtKB-ARBA"/>
</dbReference>
<accession>A0A3P8W2U9</accession>
<dbReference type="InParanoid" id="A0A3P8W2U9"/>
<dbReference type="AlphaFoldDB" id="A0A3P8W2U9"/>
<dbReference type="SUPFAM" id="SSF81296">
    <property type="entry name" value="E set domains"/>
    <property type="match status" value="2"/>
</dbReference>
<dbReference type="InterPro" id="IPR050357">
    <property type="entry name" value="Arrestin_domain-protein"/>
</dbReference>
<dbReference type="GeneTree" id="ENSGT00940000165930"/>
<organism evidence="4 5">
    <name type="scientific">Cynoglossus semilaevis</name>
    <name type="common">Tongue sole</name>
    <dbReference type="NCBI Taxonomy" id="244447"/>
    <lineage>
        <taxon>Eukaryota</taxon>
        <taxon>Metazoa</taxon>
        <taxon>Chordata</taxon>
        <taxon>Craniata</taxon>
        <taxon>Vertebrata</taxon>
        <taxon>Euteleostomi</taxon>
        <taxon>Actinopterygii</taxon>
        <taxon>Neopterygii</taxon>
        <taxon>Teleostei</taxon>
        <taxon>Neoteleostei</taxon>
        <taxon>Acanthomorphata</taxon>
        <taxon>Carangaria</taxon>
        <taxon>Pleuronectiformes</taxon>
        <taxon>Pleuronectoidei</taxon>
        <taxon>Cynoglossidae</taxon>
        <taxon>Cynoglossinae</taxon>
        <taxon>Cynoglossus</taxon>
    </lineage>
</organism>